<dbReference type="EMBL" id="JAJNBZ010000018">
    <property type="protein sequence ID" value="MCE5171573.1"/>
    <property type="molecule type" value="Genomic_DNA"/>
</dbReference>
<gene>
    <name evidence="1" type="ORF">LQV63_19920</name>
</gene>
<keyword evidence="2" id="KW-1185">Reference proteome</keyword>
<proteinExistence type="predicted"/>
<sequence>MANGILLSQNTAIMLERARRKGFTDEQLLNIIRTEDSSELIRINEEWFTYDDFLSYAKEHGELLEQAVLEGYRITFNTMNGLKIWLQERFGVEEGTDFSRGEGQYNGLKLSDANLDALKSTLAANWTVIEEEAAIGSERTVTLAVRAFVGQQA</sequence>
<dbReference type="Proteomes" id="UP001199916">
    <property type="component" value="Unassembled WGS sequence"/>
</dbReference>
<dbReference type="RefSeq" id="WP_233698002.1">
    <property type="nucleotide sequence ID" value="NZ_JAJNBZ010000018.1"/>
</dbReference>
<protein>
    <submittedName>
        <fullName evidence="1">Uncharacterized protein</fullName>
    </submittedName>
</protein>
<organism evidence="1 2">
    <name type="scientific">Paenibacillus profundus</name>
    <dbReference type="NCBI Taxonomy" id="1173085"/>
    <lineage>
        <taxon>Bacteria</taxon>
        <taxon>Bacillati</taxon>
        <taxon>Bacillota</taxon>
        <taxon>Bacilli</taxon>
        <taxon>Bacillales</taxon>
        <taxon>Paenibacillaceae</taxon>
        <taxon>Paenibacillus</taxon>
    </lineage>
</organism>
<reference evidence="1 2" key="1">
    <citation type="submission" date="2021-11" db="EMBL/GenBank/DDBJ databases">
        <title>Draft genome sequence of Paenibacillus profundus YoMME, a new Gram-positive bacteria with exoelectrogenic properties.</title>
        <authorList>
            <person name="Hubenova Y."/>
            <person name="Hubenova E."/>
            <person name="Manasiev Y."/>
            <person name="Peykov S."/>
            <person name="Mitov M."/>
        </authorList>
    </citation>
    <scope>NUCLEOTIDE SEQUENCE [LARGE SCALE GENOMIC DNA]</scope>
    <source>
        <strain evidence="1 2">YoMME</strain>
    </source>
</reference>
<evidence type="ECO:0000313" key="1">
    <source>
        <dbReference type="EMBL" id="MCE5171573.1"/>
    </source>
</evidence>
<accession>A0ABS8YI15</accession>
<comment type="caution">
    <text evidence="1">The sequence shown here is derived from an EMBL/GenBank/DDBJ whole genome shotgun (WGS) entry which is preliminary data.</text>
</comment>
<name>A0ABS8YI15_9BACL</name>
<evidence type="ECO:0000313" key="2">
    <source>
        <dbReference type="Proteomes" id="UP001199916"/>
    </source>
</evidence>